<dbReference type="Proteomes" id="UP001160625">
    <property type="component" value="Unassembled WGS sequence"/>
</dbReference>
<feature type="signal peptide" evidence="1">
    <location>
        <begin position="1"/>
        <end position="22"/>
    </location>
</feature>
<accession>A0ABT6N242</accession>
<comment type="caution">
    <text evidence="2">The sequence shown here is derived from an EMBL/GenBank/DDBJ whole genome shotgun (WGS) entry which is preliminary data.</text>
</comment>
<evidence type="ECO:0000256" key="1">
    <source>
        <dbReference type="SAM" id="SignalP"/>
    </source>
</evidence>
<feature type="chain" id="PRO_5045840939" description="Glycine zipper 2TM domain protein" evidence="1">
    <location>
        <begin position="23"/>
        <end position="74"/>
    </location>
</feature>
<protein>
    <recommendedName>
        <fullName evidence="4">Glycine zipper 2TM domain protein</fullName>
    </recommendedName>
</protein>
<evidence type="ECO:0000313" key="2">
    <source>
        <dbReference type="EMBL" id="MDH7639376.1"/>
    </source>
</evidence>
<dbReference type="EMBL" id="JARYGZ010000001">
    <property type="protein sequence ID" value="MDH7639376.1"/>
    <property type="molecule type" value="Genomic_DNA"/>
</dbReference>
<organism evidence="2 3">
    <name type="scientific">Sphingomonas oryzagri</name>
    <dbReference type="NCBI Taxonomy" id="3042314"/>
    <lineage>
        <taxon>Bacteria</taxon>
        <taxon>Pseudomonadati</taxon>
        <taxon>Pseudomonadota</taxon>
        <taxon>Alphaproteobacteria</taxon>
        <taxon>Sphingomonadales</taxon>
        <taxon>Sphingomonadaceae</taxon>
        <taxon>Sphingomonas</taxon>
    </lineage>
</organism>
<evidence type="ECO:0008006" key="4">
    <source>
        <dbReference type="Google" id="ProtNLM"/>
    </source>
</evidence>
<proteinExistence type="predicted"/>
<sequence>MSKSFRMSVLIGVAVLSSPAYAAGCIKGAAVGGVGGHFVGKGHAVAGAAIGCAVGHHRAKVAARQQNHAQPVKK</sequence>
<keyword evidence="1" id="KW-0732">Signal</keyword>
<reference evidence="2" key="1">
    <citation type="submission" date="2023-04" db="EMBL/GenBank/DDBJ databases">
        <title>Sphingomonas sp. MAHUQ-71 isolated from rice field.</title>
        <authorList>
            <person name="Huq M.A."/>
        </authorList>
    </citation>
    <scope>NUCLEOTIDE SEQUENCE</scope>
    <source>
        <strain evidence="2">MAHUQ-71</strain>
    </source>
</reference>
<name>A0ABT6N242_9SPHN</name>
<evidence type="ECO:0000313" key="3">
    <source>
        <dbReference type="Proteomes" id="UP001160625"/>
    </source>
</evidence>
<keyword evidence="3" id="KW-1185">Reference proteome</keyword>
<dbReference type="RefSeq" id="WP_281044647.1">
    <property type="nucleotide sequence ID" value="NZ_JARYGZ010000001.1"/>
</dbReference>
<gene>
    <name evidence="2" type="ORF">QGN17_11600</name>
</gene>